<reference evidence="1" key="1">
    <citation type="submission" date="2021-06" db="EMBL/GenBank/DDBJ databases">
        <authorList>
            <person name="Hodson N. C."/>
            <person name="Mongue J. A."/>
            <person name="Jaron S. K."/>
        </authorList>
    </citation>
    <scope>NUCLEOTIDE SEQUENCE</scope>
</reference>
<sequence>MCTCSSFAPNNYAPHDNSPCDENGGTCMNGKCVSDAPAPVVLGFDVKSLNETCQELRGTQSTFAKEDAHDNCQVLRCRFPCPHCETCVCFSAYEEFVAPDYAKCGRAGDSRRCLDRECVELWV</sequence>
<dbReference type="EMBL" id="CAJVCH010571792">
    <property type="protein sequence ID" value="CAG7838536.1"/>
    <property type="molecule type" value="Genomic_DNA"/>
</dbReference>
<evidence type="ECO:0000313" key="1">
    <source>
        <dbReference type="EMBL" id="CAG7838536.1"/>
    </source>
</evidence>
<comment type="caution">
    <text evidence="1">The sequence shown here is derived from an EMBL/GenBank/DDBJ whole genome shotgun (WGS) entry which is preliminary data.</text>
</comment>
<evidence type="ECO:0000313" key="2">
    <source>
        <dbReference type="Proteomes" id="UP000708208"/>
    </source>
</evidence>
<protein>
    <submittedName>
        <fullName evidence="1">Uncharacterized protein</fullName>
    </submittedName>
</protein>
<proteinExistence type="predicted"/>
<accession>A0A8J2MHB0</accession>
<keyword evidence="2" id="KW-1185">Reference proteome</keyword>
<dbReference type="AlphaFoldDB" id="A0A8J2MHB0"/>
<gene>
    <name evidence="1" type="ORF">AFUS01_LOCUS47501</name>
</gene>
<organism evidence="1 2">
    <name type="scientific">Allacma fusca</name>
    <dbReference type="NCBI Taxonomy" id="39272"/>
    <lineage>
        <taxon>Eukaryota</taxon>
        <taxon>Metazoa</taxon>
        <taxon>Ecdysozoa</taxon>
        <taxon>Arthropoda</taxon>
        <taxon>Hexapoda</taxon>
        <taxon>Collembola</taxon>
        <taxon>Symphypleona</taxon>
        <taxon>Sminthuridae</taxon>
        <taxon>Allacma</taxon>
    </lineage>
</organism>
<dbReference type="Proteomes" id="UP000708208">
    <property type="component" value="Unassembled WGS sequence"/>
</dbReference>
<name>A0A8J2MHB0_9HEXA</name>